<dbReference type="InterPro" id="IPR015896">
    <property type="entry name" value="4pyrrol_synth_GluRdtase_dimer"/>
</dbReference>
<dbReference type="InterPro" id="IPR000343">
    <property type="entry name" value="4pyrrol_synth_GluRdtase"/>
</dbReference>
<comment type="caution">
    <text evidence="13">The sequence shown here is derived from an EMBL/GenBank/DDBJ whole genome shotgun (WGS) entry which is preliminary data.</text>
</comment>
<evidence type="ECO:0000256" key="5">
    <source>
        <dbReference type="ARBA" id="ARBA00023002"/>
    </source>
</evidence>
<comment type="miscellaneous">
    <text evidence="8">During catalysis, the active site Cys acts as a nucleophile attacking the alpha-carbonyl group of tRNA-bound glutamate with the formation of a thioester intermediate between enzyme and glutamate, and the concomitant release of tRNA(Glu). The thioester intermediate is finally reduced by direct hydride transfer from NADPH, to form the product GSA.</text>
</comment>
<dbReference type="Proteomes" id="UP001500957">
    <property type="component" value="Unassembled WGS sequence"/>
</dbReference>
<proteinExistence type="inferred from homology"/>
<dbReference type="Pfam" id="PF05201">
    <property type="entry name" value="GlutR_N"/>
    <property type="match status" value="1"/>
</dbReference>
<comment type="domain">
    <text evidence="8">Possesses an unusual extended V-shaped dimeric structure with each monomer consisting of three distinct domains arranged along a curved 'spinal' alpha-helix. The N-terminal catalytic domain specifically recognizes the glutamate moiety of the substrate. The second domain is the NADPH-binding domain, and the third C-terminal domain is responsible for dimerization.</text>
</comment>
<dbReference type="HAMAP" id="MF_00087">
    <property type="entry name" value="Glu_tRNA_reductase"/>
    <property type="match status" value="1"/>
</dbReference>
<dbReference type="PANTHER" id="PTHR43013">
    <property type="entry name" value="GLUTAMYL-TRNA REDUCTASE"/>
    <property type="match status" value="1"/>
</dbReference>
<dbReference type="InterPro" id="IPR015895">
    <property type="entry name" value="4pyrrol_synth_GluRdtase_N"/>
</dbReference>
<dbReference type="InterPro" id="IPR036343">
    <property type="entry name" value="GluRdtase_N_sf"/>
</dbReference>
<evidence type="ECO:0000256" key="6">
    <source>
        <dbReference type="ARBA" id="ARBA00023244"/>
    </source>
</evidence>
<feature type="domain" description="Quinate/shikimate 5-dehydrogenase/glutamyl-tRNA reductase" evidence="11">
    <location>
        <begin position="173"/>
        <end position="304"/>
    </location>
</feature>
<dbReference type="SUPFAM" id="SSF69742">
    <property type="entry name" value="Glutamyl tRNA-reductase catalytic, N-terminal domain"/>
    <property type="match status" value="1"/>
</dbReference>
<comment type="pathway">
    <text evidence="1 8 9">Porphyrin-containing compound metabolism; protoporphyrin-IX biosynthesis; 5-aminolevulinate from L-glutamyl-tRNA(Glu): step 1/2.</text>
</comment>
<gene>
    <name evidence="8" type="primary">hemA</name>
    <name evidence="13" type="ORF">GCM10009547_26450</name>
</gene>
<dbReference type="InterPro" id="IPR018214">
    <property type="entry name" value="GluRdtase_CS"/>
</dbReference>
<evidence type="ECO:0000256" key="8">
    <source>
        <dbReference type="HAMAP-Rule" id="MF_00087"/>
    </source>
</evidence>
<keyword evidence="4 8" id="KW-0521">NADP</keyword>
<protein>
    <recommendedName>
        <fullName evidence="3 8">Glutamyl-tRNA reductase</fullName>
        <shortName evidence="8">GluTR</shortName>
        <ecNumber evidence="3 8">1.2.1.70</ecNumber>
    </recommendedName>
</protein>
<sequence length="443" mass="46548">MNVLVIGLSHRTAPVRLLERVALTGDALNKLLSDALASEHVAEVTVLSTCNRVEVYAVVDKFHGGLADLSEVLCRHTAIGLEQLRPHLYVHYEDRAVQHLFSVACGLDSMVVGESQILGQVRAALAVAQDQGGAGRVLNELVQRALRVGKRARTETGIDRAGRSLVSVGLGRARATLDGLAGRKALVVGAGSMSALAATVLAEEGLAELVVANRTYSRAQRLATGLGGRAIRMEQVEAALPEADLVVSCTGATELVLDAATLRAAADVRGGATQFLLDLALPRDIDPVAAELPGVTLVDLESLADADSENGVPAEVEAVRRIVAAEVAAFAAGQRANQIAPTVVALRTMADDVVNAEMLRLEGKLPDLSARERAEIAKTVKRVVDKLMHGPTVRVKELASGPDGETYTAALRELFNLDRNAVEAVMSADLTDDVLGDLEGGAS</sequence>
<feature type="domain" description="Glutamyl-tRNA reductase N-terminal" evidence="12">
    <location>
        <begin position="6"/>
        <end position="156"/>
    </location>
</feature>
<dbReference type="Pfam" id="PF01488">
    <property type="entry name" value="Shikimate_DH"/>
    <property type="match status" value="1"/>
</dbReference>
<comment type="function">
    <text evidence="8">Catalyzes the NADPH-dependent reduction of glutamyl-tRNA(Glu) to glutamate 1-semialdehyde (GSA).</text>
</comment>
<dbReference type="Gene3D" id="3.30.460.30">
    <property type="entry name" value="Glutamyl-tRNA reductase, N-terminal domain"/>
    <property type="match status" value="1"/>
</dbReference>
<keyword evidence="6 8" id="KW-0627">Porphyrin biosynthesis</keyword>
<feature type="site" description="Important for activity" evidence="8">
    <location>
        <position position="99"/>
    </location>
</feature>
<reference evidence="13 14" key="1">
    <citation type="journal article" date="2019" name="Int. J. Syst. Evol. Microbiol.">
        <title>The Global Catalogue of Microorganisms (GCM) 10K type strain sequencing project: providing services to taxonomists for standard genome sequencing and annotation.</title>
        <authorList>
            <consortium name="The Broad Institute Genomics Platform"/>
            <consortium name="The Broad Institute Genome Sequencing Center for Infectious Disease"/>
            <person name="Wu L."/>
            <person name="Ma J."/>
        </authorList>
    </citation>
    <scope>NUCLEOTIDE SEQUENCE [LARGE SCALE GENOMIC DNA]</scope>
    <source>
        <strain evidence="13 14">JCM 10671</strain>
    </source>
</reference>
<feature type="binding site" evidence="8">
    <location>
        <position position="109"/>
    </location>
    <ligand>
        <name>substrate</name>
    </ligand>
</feature>
<accession>A0ABN1GX33</accession>
<keyword evidence="5 8" id="KW-0560">Oxidoreductase</keyword>
<evidence type="ECO:0000313" key="13">
    <source>
        <dbReference type="EMBL" id="GAA0622296.1"/>
    </source>
</evidence>
<evidence type="ECO:0000259" key="10">
    <source>
        <dbReference type="Pfam" id="PF00745"/>
    </source>
</evidence>
<dbReference type="NCBIfam" id="NF000744">
    <property type="entry name" value="PRK00045.1-3"/>
    <property type="match status" value="1"/>
</dbReference>
<feature type="binding site" evidence="8">
    <location>
        <begin position="114"/>
        <end position="116"/>
    </location>
    <ligand>
        <name>substrate</name>
    </ligand>
</feature>
<dbReference type="Pfam" id="PF00745">
    <property type="entry name" value="GlutR_dimer"/>
    <property type="match status" value="1"/>
</dbReference>
<dbReference type="NCBIfam" id="TIGR01035">
    <property type="entry name" value="hemA"/>
    <property type="match status" value="1"/>
</dbReference>
<evidence type="ECO:0000256" key="1">
    <source>
        <dbReference type="ARBA" id="ARBA00005059"/>
    </source>
</evidence>
<dbReference type="Gene3D" id="3.40.50.720">
    <property type="entry name" value="NAD(P)-binding Rossmann-like Domain"/>
    <property type="match status" value="1"/>
</dbReference>
<dbReference type="InterPro" id="IPR036453">
    <property type="entry name" value="GluRdtase_dimer_dom_sf"/>
</dbReference>
<dbReference type="PIRSF" id="PIRSF000445">
    <property type="entry name" value="4pyrrol_synth_GluRdtase"/>
    <property type="match status" value="1"/>
</dbReference>
<feature type="binding site" evidence="8">
    <location>
        <begin position="189"/>
        <end position="194"/>
    </location>
    <ligand>
        <name>NADP(+)</name>
        <dbReference type="ChEBI" id="CHEBI:58349"/>
    </ligand>
</feature>
<comment type="similarity">
    <text evidence="2 8 9">Belongs to the glutamyl-tRNA reductase family.</text>
</comment>
<feature type="active site" description="Nucleophile" evidence="8">
    <location>
        <position position="50"/>
    </location>
</feature>
<evidence type="ECO:0000256" key="7">
    <source>
        <dbReference type="ARBA" id="ARBA00047464"/>
    </source>
</evidence>
<organism evidence="13 14">
    <name type="scientific">Sporichthya brevicatena</name>
    <dbReference type="NCBI Taxonomy" id="171442"/>
    <lineage>
        <taxon>Bacteria</taxon>
        <taxon>Bacillati</taxon>
        <taxon>Actinomycetota</taxon>
        <taxon>Actinomycetes</taxon>
        <taxon>Sporichthyales</taxon>
        <taxon>Sporichthyaceae</taxon>
        <taxon>Sporichthya</taxon>
    </lineage>
</organism>
<dbReference type="InterPro" id="IPR036291">
    <property type="entry name" value="NAD(P)-bd_dom_sf"/>
</dbReference>
<dbReference type="EMBL" id="BAAAHE010000020">
    <property type="protein sequence ID" value="GAA0622296.1"/>
    <property type="molecule type" value="Genomic_DNA"/>
</dbReference>
<dbReference type="PANTHER" id="PTHR43013:SF1">
    <property type="entry name" value="GLUTAMYL-TRNA REDUCTASE"/>
    <property type="match status" value="1"/>
</dbReference>
<dbReference type="EC" id="1.2.1.70" evidence="3 8"/>
<dbReference type="PROSITE" id="PS00747">
    <property type="entry name" value="GLUTR"/>
    <property type="match status" value="1"/>
</dbReference>
<dbReference type="SUPFAM" id="SSF69075">
    <property type="entry name" value="Glutamyl tRNA-reductase dimerization domain"/>
    <property type="match status" value="1"/>
</dbReference>
<feature type="domain" description="Tetrapyrrole biosynthesis glutamyl-tRNA reductase dimerisation" evidence="10">
    <location>
        <begin position="319"/>
        <end position="417"/>
    </location>
</feature>
<evidence type="ECO:0000256" key="4">
    <source>
        <dbReference type="ARBA" id="ARBA00022857"/>
    </source>
</evidence>
<comment type="subunit">
    <text evidence="8">Homodimer.</text>
</comment>
<evidence type="ECO:0000313" key="14">
    <source>
        <dbReference type="Proteomes" id="UP001500957"/>
    </source>
</evidence>
<dbReference type="RefSeq" id="WP_344605430.1">
    <property type="nucleotide sequence ID" value="NZ_BAAAHE010000020.1"/>
</dbReference>
<evidence type="ECO:0000256" key="2">
    <source>
        <dbReference type="ARBA" id="ARBA00005916"/>
    </source>
</evidence>
<dbReference type="InterPro" id="IPR006151">
    <property type="entry name" value="Shikm_DH/Glu-tRNA_Rdtase"/>
</dbReference>
<evidence type="ECO:0000259" key="11">
    <source>
        <dbReference type="Pfam" id="PF01488"/>
    </source>
</evidence>
<feature type="binding site" evidence="8">
    <location>
        <begin position="49"/>
        <end position="52"/>
    </location>
    <ligand>
        <name>substrate</name>
    </ligand>
</feature>
<comment type="catalytic activity">
    <reaction evidence="7 8 9">
        <text>(S)-4-amino-5-oxopentanoate + tRNA(Glu) + NADP(+) = L-glutamyl-tRNA(Glu) + NADPH + H(+)</text>
        <dbReference type="Rhea" id="RHEA:12344"/>
        <dbReference type="Rhea" id="RHEA-COMP:9663"/>
        <dbReference type="Rhea" id="RHEA-COMP:9680"/>
        <dbReference type="ChEBI" id="CHEBI:15378"/>
        <dbReference type="ChEBI" id="CHEBI:57501"/>
        <dbReference type="ChEBI" id="CHEBI:57783"/>
        <dbReference type="ChEBI" id="CHEBI:58349"/>
        <dbReference type="ChEBI" id="CHEBI:78442"/>
        <dbReference type="ChEBI" id="CHEBI:78520"/>
        <dbReference type="EC" id="1.2.1.70"/>
    </reaction>
</comment>
<name>A0ABN1GX33_9ACTN</name>
<dbReference type="SUPFAM" id="SSF51735">
    <property type="entry name" value="NAD(P)-binding Rossmann-fold domains"/>
    <property type="match status" value="1"/>
</dbReference>
<evidence type="ECO:0000256" key="9">
    <source>
        <dbReference type="RuleBase" id="RU000584"/>
    </source>
</evidence>
<evidence type="ECO:0000256" key="3">
    <source>
        <dbReference type="ARBA" id="ARBA00012970"/>
    </source>
</evidence>
<dbReference type="CDD" id="cd05213">
    <property type="entry name" value="NAD_bind_Glutamyl_tRNA_reduct"/>
    <property type="match status" value="1"/>
</dbReference>
<evidence type="ECO:0000259" key="12">
    <source>
        <dbReference type="Pfam" id="PF05201"/>
    </source>
</evidence>
<feature type="binding site" evidence="8">
    <location>
        <position position="120"/>
    </location>
    <ligand>
        <name>substrate</name>
    </ligand>
</feature>
<keyword evidence="14" id="KW-1185">Reference proteome</keyword>